<dbReference type="InParanoid" id="B2A6P8"/>
<name>B2A6P8_NATTJ</name>
<dbReference type="PANTHER" id="PTHR43745:SF2">
    <property type="entry name" value="NITROREDUCTASE MJ1384-RELATED"/>
    <property type="match status" value="1"/>
</dbReference>
<evidence type="ECO:0000313" key="2">
    <source>
        <dbReference type="EMBL" id="ACB84181.1"/>
    </source>
</evidence>
<evidence type="ECO:0000313" key="3">
    <source>
        <dbReference type="Proteomes" id="UP000001683"/>
    </source>
</evidence>
<keyword evidence="3" id="KW-1185">Reference proteome</keyword>
<dbReference type="InterPro" id="IPR020051">
    <property type="entry name" value="SagB-type_dehydrogenase"/>
</dbReference>
<sequence>MQGNVLSRSGLLVLGLTILLIGGLTACQTKESQDRNTEENFNNDNNIIELSSPNIEGDLTIEEAIEERRSVRSYQEEGLSEQELSQLLWAAQGITDKNRNYRAAPSAGATFPMEIFVLVEQVEGLASGVYHYLPEKHSLKVLKSEDEDKSEELSQELMKAALGQDSIGEAPVNIIIAAVYDRVTAEYGEVGYRYGKMEAGHISQNIYLQSQGLDLGTVAIGAFHQDSVSNILELSQDTEPLYIMPVGKLD</sequence>
<dbReference type="InterPro" id="IPR000415">
    <property type="entry name" value="Nitroreductase-like"/>
</dbReference>
<dbReference type="Pfam" id="PF00881">
    <property type="entry name" value="Nitroreductase"/>
    <property type="match status" value="1"/>
</dbReference>
<dbReference type="EMBL" id="CP001034">
    <property type="protein sequence ID" value="ACB84181.1"/>
    <property type="molecule type" value="Genomic_DNA"/>
</dbReference>
<reference evidence="2 3" key="1">
    <citation type="submission" date="2008-04" db="EMBL/GenBank/DDBJ databases">
        <title>Complete sequence of chromosome of Natranaerobius thermophilus JW/NM-WN-LF.</title>
        <authorList>
            <consortium name="US DOE Joint Genome Institute"/>
            <person name="Copeland A."/>
            <person name="Lucas S."/>
            <person name="Lapidus A."/>
            <person name="Glavina del Rio T."/>
            <person name="Dalin E."/>
            <person name="Tice H."/>
            <person name="Bruce D."/>
            <person name="Goodwin L."/>
            <person name="Pitluck S."/>
            <person name="Chertkov O."/>
            <person name="Brettin T."/>
            <person name="Detter J.C."/>
            <person name="Han C."/>
            <person name="Kuske C.R."/>
            <person name="Schmutz J."/>
            <person name="Larimer F."/>
            <person name="Land M."/>
            <person name="Hauser L."/>
            <person name="Kyrpides N."/>
            <person name="Lykidis A."/>
            <person name="Mesbah N.M."/>
            <person name="Wiegel J."/>
        </authorList>
    </citation>
    <scope>NUCLEOTIDE SEQUENCE [LARGE SCALE GENOMIC DNA]</scope>
    <source>
        <strain evidence="3">ATCC BAA-1301 / DSM 18059 / JW/NM-WN-LF</strain>
    </source>
</reference>
<dbReference type="Gene3D" id="3.40.109.10">
    <property type="entry name" value="NADH Oxidase"/>
    <property type="match status" value="1"/>
</dbReference>
<dbReference type="AlphaFoldDB" id="B2A6P8"/>
<dbReference type="HOGENOM" id="CLU_059362_3_1_9"/>
<dbReference type="InterPro" id="IPR029479">
    <property type="entry name" value="Nitroreductase"/>
</dbReference>
<dbReference type="KEGG" id="nth:Nther_0586"/>
<dbReference type="CDD" id="cd02142">
    <property type="entry name" value="McbC_SagB-like_oxidoreductase"/>
    <property type="match status" value="1"/>
</dbReference>
<organism evidence="2 3">
    <name type="scientific">Natranaerobius thermophilus (strain ATCC BAA-1301 / DSM 18059 / JW/NM-WN-LF)</name>
    <dbReference type="NCBI Taxonomy" id="457570"/>
    <lineage>
        <taxon>Bacteria</taxon>
        <taxon>Bacillati</taxon>
        <taxon>Bacillota</taxon>
        <taxon>Clostridia</taxon>
        <taxon>Natranaerobiales</taxon>
        <taxon>Natranaerobiaceae</taxon>
        <taxon>Natranaerobius</taxon>
    </lineage>
</organism>
<dbReference type="RefSeq" id="WP_012447066.1">
    <property type="nucleotide sequence ID" value="NC_010718.1"/>
</dbReference>
<dbReference type="NCBIfam" id="TIGR03605">
    <property type="entry name" value="antibiot_sagB"/>
    <property type="match status" value="1"/>
</dbReference>
<reference evidence="2 3" key="2">
    <citation type="journal article" date="2011" name="J. Bacteriol.">
        <title>Complete genome sequence of the anaerobic, halophilic alkalithermophile Natranaerobius thermophilus JW/NM-WN-LF.</title>
        <authorList>
            <person name="Zhao B."/>
            <person name="Mesbah N.M."/>
            <person name="Dalin E."/>
            <person name="Goodwin L."/>
            <person name="Nolan M."/>
            <person name="Pitluck S."/>
            <person name="Chertkov O."/>
            <person name="Brettin T.S."/>
            <person name="Han J."/>
            <person name="Larimer F.W."/>
            <person name="Land M.L."/>
            <person name="Hauser L."/>
            <person name="Kyrpides N."/>
            <person name="Wiegel J."/>
        </authorList>
    </citation>
    <scope>NUCLEOTIDE SEQUENCE [LARGE SCALE GENOMIC DNA]</scope>
    <source>
        <strain evidence="3">ATCC BAA-1301 / DSM 18059 / JW/NM-WN-LF</strain>
    </source>
</reference>
<accession>B2A6P8</accession>
<gene>
    <name evidence="2" type="ordered locus">Nther_0586</name>
</gene>
<feature type="domain" description="Nitroreductase" evidence="1">
    <location>
        <begin position="65"/>
        <end position="248"/>
    </location>
</feature>
<dbReference type="STRING" id="457570.Nther_0586"/>
<evidence type="ECO:0000259" key="1">
    <source>
        <dbReference type="Pfam" id="PF00881"/>
    </source>
</evidence>
<proteinExistence type="predicted"/>
<dbReference type="eggNOG" id="COG0778">
    <property type="taxonomic scope" value="Bacteria"/>
</dbReference>
<dbReference type="PANTHER" id="PTHR43745">
    <property type="entry name" value="NITROREDUCTASE MJ1384-RELATED"/>
    <property type="match status" value="1"/>
</dbReference>
<dbReference type="InterPro" id="IPR052544">
    <property type="entry name" value="Bacteriocin_Proc_Enz"/>
</dbReference>
<dbReference type="Proteomes" id="UP000001683">
    <property type="component" value="Chromosome"/>
</dbReference>
<dbReference type="SUPFAM" id="SSF55469">
    <property type="entry name" value="FMN-dependent nitroreductase-like"/>
    <property type="match status" value="1"/>
</dbReference>
<protein>
    <submittedName>
        <fullName evidence="2">Nitroreductase</fullName>
    </submittedName>
</protein>
<dbReference type="GO" id="GO:0016491">
    <property type="term" value="F:oxidoreductase activity"/>
    <property type="evidence" value="ECO:0007669"/>
    <property type="project" value="InterPro"/>
</dbReference>